<dbReference type="OrthoDB" id="7683421at2759"/>
<evidence type="ECO:0000256" key="1">
    <source>
        <dbReference type="ARBA" id="ARBA00022723"/>
    </source>
</evidence>
<dbReference type="AlphaFoldDB" id="A0A6J1SHL9"/>
<evidence type="ECO:0000256" key="3">
    <source>
        <dbReference type="ARBA" id="ARBA00022833"/>
    </source>
</evidence>
<protein>
    <submittedName>
        <fullName evidence="8 9">52 kDa repressor of the inhibitor of the protein kinase</fullName>
    </submittedName>
</protein>
<organism evidence="7 8">
    <name type="scientific">Frankliniella occidentalis</name>
    <name type="common">Western flower thrips</name>
    <name type="synonym">Euthrips occidentalis</name>
    <dbReference type="NCBI Taxonomy" id="133901"/>
    <lineage>
        <taxon>Eukaryota</taxon>
        <taxon>Metazoa</taxon>
        <taxon>Ecdysozoa</taxon>
        <taxon>Arthropoda</taxon>
        <taxon>Hexapoda</taxon>
        <taxon>Insecta</taxon>
        <taxon>Pterygota</taxon>
        <taxon>Neoptera</taxon>
        <taxon>Paraneoptera</taxon>
        <taxon>Thysanoptera</taxon>
        <taxon>Terebrantia</taxon>
        <taxon>Thripoidea</taxon>
        <taxon>Thripidae</taxon>
        <taxon>Frankliniella</taxon>
    </lineage>
</organism>
<sequence length="261" mass="29297">MATRLKTCSAKDCNISRSTNPNASFFKFPRDIDRCKEWVKNSGNEKLLLVPSKRLNVRKFLCEHHFEESQFFDKFRRRLKRSAIPSIFSCTPLPDEAMSKFPVLDDSELHGSKILEKPSRRTLKSFTNKYNTFSLPFSKEPKESVSLLEEFPNCLVSTPDETINEGYHTDNLTVTGTEVEVGEDDDCPPSLIKIPCEPSINGMNSVVPGTGSITYIEGPWSNSLQDGDSLKIEVISIPSDISKDYPISVICTSPENSTSFP</sequence>
<evidence type="ECO:0000256" key="4">
    <source>
        <dbReference type="ARBA" id="ARBA00023125"/>
    </source>
</evidence>
<dbReference type="InterPro" id="IPR026516">
    <property type="entry name" value="THAP1/10"/>
</dbReference>
<keyword evidence="4 5" id="KW-0238">DNA-binding</keyword>
<accession>A0A6J1SHL9</accession>
<keyword evidence="3" id="KW-0862">Zinc</keyword>
<dbReference type="SUPFAM" id="SSF57716">
    <property type="entry name" value="Glucocorticoid receptor-like (DNA-binding domain)"/>
    <property type="match status" value="1"/>
</dbReference>
<dbReference type="PANTHER" id="PTHR46600">
    <property type="entry name" value="THAP DOMAIN-CONTAINING"/>
    <property type="match status" value="1"/>
</dbReference>
<evidence type="ECO:0000313" key="9">
    <source>
        <dbReference type="RefSeq" id="XP_052128288.1"/>
    </source>
</evidence>
<evidence type="ECO:0000313" key="7">
    <source>
        <dbReference type="Proteomes" id="UP000504606"/>
    </source>
</evidence>
<reference evidence="8 9" key="1">
    <citation type="submission" date="2025-04" db="UniProtKB">
        <authorList>
            <consortium name="RefSeq"/>
        </authorList>
    </citation>
    <scope>IDENTIFICATION</scope>
    <source>
        <tissue evidence="8 9">Whole organism</tissue>
    </source>
</reference>
<proteinExistence type="predicted"/>
<dbReference type="KEGG" id="foc:127750501"/>
<keyword evidence="1" id="KW-0479">Metal-binding</keyword>
<keyword evidence="2 5" id="KW-0863">Zinc-finger</keyword>
<evidence type="ECO:0000313" key="8">
    <source>
        <dbReference type="RefSeq" id="XP_026278830.1"/>
    </source>
</evidence>
<evidence type="ECO:0000256" key="5">
    <source>
        <dbReference type="PROSITE-ProRule" id="PRU00309"/>
    </source>
</evidence>
<keyword evidence="7" id="KW-1185">Reference proteome</keyword>
<dbReference type="Proteomes" id="UP000504606">
    <property type="component" value="Unplaced"/>
</dbReference>
<dbReference type="InterPro" id="IPR006612">
    <property type="entry name" value="THAP_Znf"/>
</dbReference>
<dbReference type="GO" id="GO:0043565">
    <property type="term" value="F:sequence-specific DNA binding"/>
    <property type="evidence" value="ECO:0007669"/>
    <property type="project" value="InterPro"/>
</dbReference>
<gene>
    <name evidence="8" type="primary">LOC113206798</name>
    <name evidence="9" type="synonym">LOC127750501</name>
</gene>
<evidence type="ECO:0000256" key="2">
    <source>
        <dbReference type="ARBA" id="ARBA00022771"/>
    </source>
</evidence>
<dbReference type="PROSITE" id="PS50950">
    <property type="entry name" value="ZF_THAP"/>
    <property type="match status" value="1"/>
</dbReference>
<dbReference type="KEGG" id="foc:113206798"/>
<feature type="domain" description="THAP-type" evidence="6">
    <location>
        <begin position="1"/>
        <end position="88"/>
    </location>
</feature>
<dbReference type="PANTHER" id="PTHR46600:SF11">
    <property type="entry name" value="THAP DOMAIN-CONTAINING PROTEIN 10"/>
    <property type="match status" value="1"/>
</dbReference>
<dbReference type="GeneID" id="113206798"/>
<dbReference type="SMART" id="SM00980">
    <property type="entry name" value="THAP"/>
    <property type="match status" value="1"/>
</dbReference>
<name>A0A6J1SHL9_FRAOC</name>
<dbReference type="RefSeq" id="XP_026278830.1">
    <property type="nucleotide sequence ID" value="XM_026423045.2"/>
</dbReference>
<dbReference type="RefSeq" id="XP_052128288.1">
    <property type="nucleotide sequence ID" value="XM_052272328.1"/>
</dbReference>
<dbReference type="GO" id="GO:0008270">
    <property type="term" value="F:zinc ion binding"/>
    <property type="evidence" value="ECO:0007669"/>
    <property type="project" value="UniProtKB-KW"/>
</dbReference>
<dbReference type="Pfam" id="PF05485">
    <property type="entry name" value="THAP"/>
    <property type="match status" value="1"/>
</dbReference>
<evidence type="ECO:0000259" key="6">
    <source>
        <dbReference type="PROSITE" id="PS50950"/>
    </source>
</evidence>
<dbReference type="SMART" id="SM00692">
    <property type="entry name" value="DM3"/>
    <property type="match status" value="1"/>
</dbReference>